<evidence type="ECO:0000256" key="4">
    <source>
        <dbReference type="ARBA" id="ARBA00022642"/>
    </source>
</evidence>
<dbReference type="HAMAP" id="MF_00568">
    <property type="entry name" value="NadA_type2"/>
    <property type="match status" value="1"/>
</dbReference>
<evidence type="ECO:0000256" key="1">
    <source>
        <dbReference type="ARBA" id="ARBA00005065"/>
    </source>
</evidence>
<gene>
    <name evidence="9" type="primary">nadA</name>
    <name evidence="10" type="ordered locus">Ferp_0169</name>
</gene>
<comment type="subcellular location">
    <subcellularLocation>
        <location evidence="9">Cytoplasm</location>
    </subcellularLocation>
</comment>
<dbReference type="GO" id="GO:0046872">
    <property type="term" value="F:metal ion binding"/>
    <property type="evidence" value="ECO:0007669"/>
    <property type="project" value="UniProtKB-KW"/>
</dbReference>
<evidence type="ECO:0000313" key="10">
    <source>
        <dbReference type="EMBL" id="ADC64356.1"/>
    </source>
</evidence>
<feature type="binding site" evidence="9">
    <location>
        <begin position="108"/>
        <end position="110"/>
    </location>
    <ligand>
        <name>iminosuccinate</name>
        <dbReference type="ChEBI" id="CHEBI:77875"/>
    </ligand>
</feature>
<dbReference type="EC" id="2.5.1.72" evidence="2 9"/>
<accession>D3S1P9</accession>
<dbReference type="RefSeq" id="WP_012964703.1">
    <property type="nucleotide sequence ID" value="NC_013849.1"/>
</dbReference>
<feature type="binding site" evidence="9">
    <location>
        <position position="256"/>
    </location>
    <ligand>
        <name>[4Fe-4S] cluster</name>
        <dbReference type="ChEBI" id="CHEBI:49883"/>
    </ligand>
</feature>
<organism evidence="10 11">
    <name type="scientific">Ferroglobus placidus (strain DSM 10642 / AEDII12DO)</name>
    <dbReference type="NCBI Taxonomy" id="589924"/>
    <lineage>
        <taxon>Archaea</taxon>
        <taxon>Methanobacteriati</taxon>
        <taxon>Methanobacteriota</taxon>
        <taxon>Archaeoglobi</taxon>
        <taxon>Archaeoglobales</taxon>
        <taxon>Archaeoglobaceae</taxon>
        <taxon>Ferroglobus</taxon>
    </lineage>
</organism>
<evidence type="ECO:0000256" key="6">
    <source>
        <dbReference type="ARBA" id="ARBA00022723"/>
    </source>
</evidence>
<reference evidence="11" key="1">
    <citation type="submission" date="2010-02" db="EMBL/GenBank/DDBJ databases">
        <title>Complete sequence of Ferroglobus placidus DSM 10642.</title>
        <authorList>
            <consortium name="US DOE Joint Genome Institute"/>
            <person name="Lucas S."/>
            <person name="Copeland A."/>
            <person name="Lapidus A."/>
            <person name="Cheng J.-F."/>
            <person name="Bruce D."/>
            <person name="Goodwin L."/>
            <person name="Pitluck S."/>
            <person name="Saunders E."/>
            <person name="Brettin T."/>
            <person name="Detter J.C."/>
            <person name="Han C."/>
            <person name="Tapia R."/>
            <person name="Larimer F."/>
            <person name="Land M."/>
            <person name="Hauser L."/>
            <person name="Kyrpides N."/>
            <person name="Ivanova N."/>
            <person name="Holmes D."/>
            <person name="Lovley D."/>
            <person name="Kyrpides N."/>
            <person name="Anderson I.J."/>
            <person name="Woyke T."/>
        </authorList>
    </citation>
    <scope>NUCLEOTIDE SEQUENCE [LARGE SCALE GENOMIC DNA]</scope>
    <source>
        <strain evidence="11">DSM 10642 / AEDII12DO</strain>
    </source>
</reference>
<protein>
    <recommendedName>
        <fullName evidence="2 9">Quinolinate synthase</fullName>
        <ecNumber evidence="2 9">2.5.1.72</ecNumber>
    </recommendedName>
</protein>
<dbReference type="Pfam" id="PF02445">
    <property type="entry name" value="NadA"/>
    <property type="match status" value="1"/>
</dbReference>
<comment type="cofactor">
    <cofactor evidence="9">
        <name>[4Fe-4S] cluster</name>
        <dbReference type="ChEBI" id="CHEBI:49883"/>
    </cofactor>
    <text evidence="9">Binds 1 [4Fe-4S] cluster per subunit.</text>
</comment>
<comment type="similarity">
    <text evidence="9">Belongs to the quinolinate synthase family. Type 2 subfamily.</text>
</comment>
<evidence type="ECO:0000313" key="11">
    <source>
        <dbReference type="Proteomes" id="UP000002613"/>
    </source>
</evidence>
<keyword evidence="5 9" id="KW-0808">Transferase</keyword>
<dbReference type="PANTHER" id="PTHR30573">
    <property type="entry name" value="QUINOLINATE SYNTHETASE A"/>
    <property type="match status" value="1"/>
</dbReference>
<dbReference type="KEGG" id="fpl:Ferp_0169"/>
<name>D3S1P9_FERPA</name>
<keyword evidence="3 9" id="KW-0004">4Fe-4S</keyword>
<dbReference type="eggNOG" id="arCOG04459">
    <property type="taxonomic scope" value="Archaea"/>
</dbReference>
<feature type="binding site" evidence="9">
    <location>
        <position position="37"/>
    </location>
    <ligand>
        <name>iminosuccinate</name>
        <dbReference type="ChEBI" id="CHEBI:77875"/>
    </ligand>
</feature>
<evidence type="ECO:0000256" key="7">
    <source>
        <dbReference type="ARBA" id="ARBA00023004"/>
    </source>
</evidence>
<feature type="binding site" evidence="9">
    <location>
        <position position="213"/>
    </location>
    <ligand>
        <name>iminosuccinate</name>
        <dbReference type="ChEBI" id="CHEBI:77875"/>
    </ligand>
</feature>
<dbReference type="SUPFAM" id="SSF142754">
    <property type="entry name" value="NadA-like"/>
    <property type="match status" value="1"/>
</dbReference>
<dbReference type="AlphaFoldDB" id="D3S1P9"/>
<dbReference type="Proteomes" id="UP000002613">
    <property type="component" value="Chromosome"/>
</dbReference>
<keyword evidence="11" id="KW-1185">Reference proteome</keyword>
<dbReference type="OrthoDB" id="5931at2157"/>
<dbReference type="EMBL" id="CP001899">
    <property type="protein sequence ID" value="ADC64356.1"/>
    <property type="molecule type" value="Genomic_DNA"/>
</dbReference>
<dbReference type="STRING" id="589924.Ferp_0169"/>
<dbReference type="InterPro" id="IPR023066">
    <property type="entry name" value="Quinolinate_synth_type2"/>
</dbReference>
<feature type="binding site" evidence="9">
    <location>
        <position position="82"/>
    </location>
    <ligand>
        <name>[4Fe-4S] cluster</name>
        <dbReference type="ChEBI" id="CHEBI:49883"/>
    </ligand>
</feature>
<dbReference type="GO" id="GO:0051539">
    <property type="term" value="F:4 iron, 4 sulfur cluster binding"/>
    <property type="evidence" value="ECO:0007669"/>
    <property type="project" value="UniProtKB-KW"/>
</dbReference>
<dbReference type="PaxDb" id="589924-Ferp_0169"/>
<dbReference type="GO" id="GO:0005737">
    <property type="term" value="C:cytoplasm"/>
    <property type="evidence" value="ECO:0007669"/>
    <property type="project" value="UniProtKB-SubCell"/>
</dbReference>
<dbReference type="InterPro" id="IPR003473">
    <property type="entry name" value="NadA"/>
</dbReference>
<evidence type="ECO:0000256" key="8">
    <source>
        <dbReference type="ARBA" id="ARBA00023014"/>
    </source>
</evidence>
<evidence type="ECO:0000256" key="5">
    <source>
        <dbReference type="ARBA" id="ARBA00022679"/>
    </source>
</evidence>
<keyword evidence="8 9" id="KW-0411">Iron-sulfur</keyword>
<keyword evidence="4 9" id="KW-0662">Pyridine nucleotide biosynthesis</keyword>
<reference evidence="10 11" key="2">
    <citation type="journal article" date="2011" name="Stand. Genomic Sci.">
        <title>Complete genome sequence of Ferroglobus placidus AEDII12DO.</title>
        <authorList>
            <person name="Anderson I."/>
            <person name="Risso C."/>
            <person name="Holmes D."/>
            <person name="Lucas S."/>
            <person name="Copeland A."/>
            <person name="Lapidus A."/>
            <person name="Cheng J.F."/>
            <person name="Bruce D."/>
            <person name="Goodwin L."/>
            <person name="Pitluck S."/>
            <person name="Saunders E."/>
            <person name="Brettin T."/>
            <person name="Detter J.C."/>
            <person name="Han C."/>
            <person name="Tapia R."/>
            <person name="Larimer F."/>
            <person name="Land M."/>
            <person name="Hauser L."/>
            <person name="Woyke T."/>
            <person name="Lovley D."/>
            <person name="Kyrpides N."/>
            <person name="Ivanova N."/>
        </authorList>
    </citation>
    <scope>NUCLEOTIDE SEQUENCE [LARGE SCALE GENOMIC DNA]</scope>
    <source>
        <strain evidence="11">DSM 10642 / AEDII12DO</strain>
    </source>
</reference>
<dbReference type="UniPathway" id="UPA00253">
    <property type="reaction ID" value="UER00327"/>
</dbReference>
<feature type="binding site" evidence="9">
    <location>
        <position position="170"/>
    </location>
    <ligand>
        <name>[4Fe-4S] cluster</name>
        <dbReference type="ChEBI" id="CHEBI:49883"/>
    </ligand>
</feature>
<comment type="function">
    <text evidence="9">Catalyzes the condensation of iminoaspartate with dihydroxyacetone phosphate to form quinolinate.</text>
</comment>
<feature type="binding site" evidence="9">
    <location>
        <begin position="196"/>
        <end position="198"/>
    </location>
    <ligand>
        <name>iminosuccinate</name>
        <dbReference type="ChEBI" id="CHEBI:77875"/>
    </ligand>
</feature>
<dbReference type="GO" id="GO:0008987">
    <property type="term" value="F:quinolinate synthetase A activity"/>
    <property type="evidence" value="ECO:0007669"/>
    <property type="project" value="UniProtKB-UniRule"/>
</dbReference>
<proteinExistence type="inferred from homology"/>
<dbReference type="Gene3D" id="3.40.50.10800">
    <property type="entry name" value="NadA-like"/>
    <property type="match status" value="3"/>
</dbReference>
<feature type="binding site" evidence="9">
    <location>
        <position position="20"/>
    </location>
    <ligand>
        <name>iminosuccinate</name>
        <dbReference type="ChEBI" id="CHEBI:77875"/>
    </ligand>
</feature>
<dbReference type="GO" id="GO:0034628">
    <property type="term" value="P:'de novo' NAD+ biosynthetic process from L-aspartate"/>
    <property type="evidence" value="ECO:0007669"/>
    <property type="project" value="TreeGrafter"/>
</dbReference>
<dbReference type="HOGENOM" id="CLU_047382_0_0_2"/>
<comment type="catalytic activity">
    <reaction evidence="9">
        <text>iminosuccinate + dihydroxyacetone phosphate = quinolinate + phosphate + 2 H2O + H(+)</text>
        <dbReference type="Rhea" id="RHEA:25888"/>
        <dbReference type="ChEBI" id="CHEBI:15377"/>
        <dbReference type="ChEBI" id="CHEBI:15378"/>
        <dbReference type="ChEBI" id="CHEBI:29959"/>
        <dbReference type="ChEBI" id="CHEBI:43474"/>
        <dbReference type="ChEBI" id="CHEBI:57642"/>
        <dbReference type="ChEBI" id="CHEBI:77875"/>
        <dbReference type="EC" id="2.5.1.72"/>
    </reaction>
</comment>
<dbReference type="NCBIfam" id="NF006878">
    <property type="entry name" value="PRK09375.1-2"/>
    <property type="match status" value="1"/>
</dbReference>
<keyword evidence="7 9" id="KW-0408">Iron</keyword>
<dbReference type="GeneID" id="8777663"/>
<sequence length="299" mass="34098">MVREKIERLKKEKNAIILAHNYQLPEVQDVADFVGDSLELSRKAVESDAEIIVFCGVDFMAETAKILNPDKKVLHPVPDARCPMAHMLLPEMIEEEKRKHPEAKVVLYINTTAECKAHADVICTSANAVKVVESVESDVVIFGPDANLAEYVQSRVPEKKIIPVPRFGKCVVHVLFTREDVEKWRRKLPHAKIVAHPECRKEVWSLADLVASTGGMVRNACKHDSWIVFTEKEMCYRLKKVYPEKEFYPARDDAVCLNMKKITLKDVYRSLAEEKHEVNVPEEVAVKAKKAIERMLEIV</sequence>
<keyword evidence="6 9" id="KW-0479">Metal-binding</keyword>
<dbReference type="NCBIfam" id="TIGR00550">
    <property type="entry name" value="nadA"/>
    <property type="match status" value="1"/>
</dbReference>
<dbReference type="PANTHER" id="PTHR30573:SF0">
    <property type="entry name" value="QUINOLINATE SYNTHASE, CHLOROPLASTIC"/>
    <property type="match status" value="1"/>
</dbReference>
<keyword evidence="9" id="KW-0963">Cytoplasm</keyword>
<dbReference type="InterPro" id="IPR036094">
    <property type="entry name" value="NadA_sf"/>
</dbReference>
<comment type="pathway">
    <text evidence="1 9">Cofactor biosynthesis; NAD(+) biosynthesis; quinolinate from iminoaspartate: step 1/1.</text>
</comment>
<evidence type="ECO:0000256" key="2">
    <source>
        <dbReference type="ARBA" id="ARBA00012669"/>
    </source>
</evidence>
<feature type="binding site" evidence="9">
    <location>
        <position position="125"/>
    </location>
    <ligand>
        <name>iminosuccinate</name>
        <dbReference type="ChEBI" id="CHEBI:77875"/>
    </ligand>
</feature>
<evidence type="ECO:0000256" key="3">
    <source>
        <dbReference type="ARBA" id="ARBA00022485"/>
    </source>
</evidence>
<evidence type="ECO:0000256" key="9">
    <source>
        <dbReference type="HAMAP-Rule" id="MF_00568"/>
    </source>
</evidence>